<evidence type="ECO:0000313" key="3">
    <source>
        <dbReference type="Proteomes" id="UP000678276"/>
    </source>
</evidence>
<dbReference type="InterPro" id="IPR012312">
    <property type="entry name" value="Hemerythrin-like"/>
</dbReference>
<dbReference type="Proteomes" id="UP000678276">
    <property type="component" value="Unassembled WGS sequence"/>
</dbReference>
<dbReference type="Gene3D" id="1.20.120.520">
    <property type="entry name" value="nmb1532 protein domain like"/>
    <property type="match status" value="1"/>
</dbReference>
<name>A0ABS4BGM9_9HYPH</name>
<evidence type="ECO:0000313" key="2">
    <source>
        <dbReference type="EMBL" id="MBP0615917.1"/>
    </source>
</evidence>
<sequence length="195" mass="22425">MDATFDLDLRPGLPEDLKRLLEKYPRETWDGHANIEGTARFWLSRHDMFRELGRALSEALRQEREGQVAIEPFKQWFVPRLGFFLNELNGHHQIEDMHYFPAYQRAEPRLARGFELLDADHVTIHDDLERVAETANAFLEATSGGDASSDASKRARDAYSEASERLLKRLLRHLGDEEDLIIPLILDRGDAALES</sequence>
<dbReference type="EMBL" id="JAGJCF010000005">
    <property type="protein sequence ID" value="MBP0615917.1"/>
    <property type="molecule type" value="Genomic_DNA"/>
</dbReference>
<reference evidence="2 3" key="1">
    <citation type="submission" date="2021-04" db="EMBL/GenBank/DDBJ databases">
        <title>Whole genome sequence of Jiella sp. KSK16Y-1.</title>
        <authorList>
            <person name="Tuo L."/>
        </authorList>
    </citation>
    <scope>NUCLEOTIDE SEQUENCE [LARGE SCALE GENOMIC DNA]</scope>
    <source>
        <strain evidence="2 3">KSK16Y-1</strain>
    </source>
</reference>
<dbReference type="RefSeq" id="WP_209594330.1">
    <property type="nucleotide sequence ID" value="NZ_JAGJCF010000005.1"/>
</dbReference>
<gene>
    <name evidence="2" type="ORF">J6595_10020</name>
</gene>
<feature type="domain" description="Hemerythrin-like" evidence="1">
    <location>
        <begin position="41"/>
        <end position="185"/>
    </location>
</feature>
<evidence type="ECO:0000259" key="1">
    <source>
        <dbReference type="Pfam" id="PF01814"/>
    </source>
</evidence>
<organism evidence="2 3">
    <name type="scientific">Jiella mangrovi</name>
    <dbReference type="NCBI Taxonomy" id="2821407"/>
    <lineage>
        <taxon>Bacteria</taxon>
        <taxon>Pseudomonadati</taxon>
        <taxon>Pseudomonadota</taxon>
        <taxon>Alphaproteobacteria</taxon>
        <taxon>Hyphomicrobiales</taxon>
        <taxon>Aurantimonadaceae</taxon>
        <taxon>Jiella</taxon>
    </lineage>
</organism>
<keyword evidence="3" id="KW-1185">Reference proteome</keyword>
<dbReference type="Pfam" id="PF01814">
    <property type="entry name" value="Hemerythrin"/>
    <property type="match status" value="1"/>
</dbReference>
<protein>
    <submittedName>
        <fullName evidence="2">Hemerythrin domain-containing protein</fullName>
    </submittedName>
</protein>
<proteinExistence type="predicted"/>
<accession>A0ABS4BGM9</accession>
<comment type="caution">
    <text evidence="2">The sequence shown here is derived from an EMBL/GenBank/DDBJ whole genome shotgun (WGS) entry which is preliminary data.</text>
</comment>